<dbReference type="EMBL" id="JBBPCC010000004">
    <property type="protein sequence ID" value="MEK8128006.1"/>
    <property type="molecule type" value="Genomic_DNA"/>
</dbReference>
<protein>
    <submittedName>
        <fullName evidence="1">YheC/YheD family protein</fullName>
    </submittedName>
</protein>
<gene>
    <name evidence="1" type="ORF">WMW72_08845</name>
</gene>
<dbReference type="SUPFAM" id="SSF56059">
    <property type="entry name" value="Glutathione synthetase ATP-binding domain-like"/>
    <property type="match status" value="1"/>
</dbReference>
<evidence type="ECO:0000313" key="2">
    <source>
        <dbReference type="Proteomes" id="UP001469365"/>
    </source>
</evidence>
<evidence type="ECO:0000313" key="1">
    <source>
        <dbReference type="EMBL" id="MEK8128006.1"/>
    </source>
</evidence>
<dbReference type="InterPro" id="IPR026838">
    <property type="entry name" value="YheC/D"/>
</dbReference>
<name>A0ABU9DGT9_9BACL</name>
<sequence length="264" mass="29252">MGSRLKYIASKLKKTGIVLRNRELARYVPHTQPFSTRRLKAALQRRSMVYVKPDRGSLGIGVMKLERHGSGFRLQRGLRRSGFSSLESMQRSLLKRIGSQPYLIQQGIHVLRRGGLPFDFRVMIQKNPAGRWVCTGIAARVAHPGKAVTNGSQGGTIFAPADVLGPIAGAAKTKRLLQKMKRLAEWTAAAFSRSYPSMHELGLDIAVDRSLKPWILEVNTRPDPCPFTKLEDPATLARIVAYGKAYGRNYCLNCTKAKKAPGQA</sequence>
<proteinExistence type="predicted"/>
<dbReference type="Gene3D" id="3.30.470.20">
    <property type="entry name" value="ATP-grasp fold, B domain"/>
    <property type="match status" value="1"/>
</dbReference>
<dbReference type="Pfam" id="PF14398">
    <property type="entry name" value="ATPgrasp_YheCD"/>
    <property type="match status" value="1"/>
</dbReference>
<keyword evidence="2" id="KW-1185">Reference proteome</keyword>
<comment type="caution">
    <text evidence="1">The sequence shown here is derived from an EMBL/GenBank/DDBJ whole genome shotgun (WGS) entry which is preliminary data.</text>
</comment>
<dbReference type="Proteomes" id="UP001469365">
    <property type="component" value="Unassembled WGS sequence"/>
</dbReference>
<reference evidence="1 2" key="1">
    <citation type="submission" date="2024-04" db="EMBL/GenBank/DDBJ databases">
        <title>draft genome sequnece of Paenibacillus filicis.</title>
        <authorList>
            <person name="Kim D.-U."/>
        </authorList>
    </citation>
    <scope>NUCLEOTIDE SEQUENCE [LARGE SCALE GENOMIC DNA]</scope>
    <source>
        <strain evidence="1 2">KACC14197</strain>
    </source>
</reference>
<organism evidence="1 2">
    <name type="scientific">Paenibacillus filicis</name>
    <dbReference type="NCBI Taxonomy" id="669464"/>
    <lineage>
        <taxon>Bacteria</taxon>
        <taxon>Bacillati</taxon>
        <taxon>Bacillota</taxon>
        <taxon>Bacilli</taxon>
        <taxon>Bacillales</taxon>
        <taxon>Paenibacillaceae</taxon>
        <taxon>Paenibacillus</taxon>
    </lineage>
</organism>
<dbReference type="RefSeq" id="WP_341415066.1">
    <property type="nucleotide sequence ID" value="NZ_JBBPCC010000004.1"/>
</dbReference>
<accession>A0ABU9DGT9</accession>